<feature type="domain" description="N-acetyltransferase" evidence="1">
    <location>
        <begin position="203"/>
        <end position="364"/>
    </location>
</feature>
<evidence type="ECO:0000259" key="1">
    <source>
        <dbReference type="PROSITE" id="PS51186"/>
    </source>
</evidence>
<protein>
    <submittedName>
        <fullName evidence="2">GNAT family N-acetyltransferase</fullName>
    </submittedName>
</protein>
<dbReference type="PANTHER" id="PTHR43441:SF6">
    <property type="entry name" value="N-ACETYLTRANSFERASE DOMAIN-CONTAINING PROTEIN"/>
    <property type="match status" value="1"/>
</dbReference>
<dbReference type="InterPro" id="IPR016181">
    <property type="entry name" value="Acyl_CoA_acyltransferase"/>
</dbReference>
<gene>
    <name evidence="2" type="ORF">CW362_20750</name>
</gene>
<dbReference type="GO" id="GO:1990189">
    <property type="term" value="F:protein N-terminal-serine acetyltransferase activity"/>
    <property type="evidence" value="ECO:0007669"/>
    <property type="project" value="TreeGrafter"/>
</dbReference>
<dbReference type="GO" id="GO:0008999">
    <property type="term" value="F:protein-N-terminal-alanine acetyltransferase activity"/>
    <property type="evidence" value="ECO:0007669"/>
    <property type="project" value="TreeGrafter"/>
</dbReference>
<dbReference type="GO" id="GO:0005737">
    <property type="term" value="C:cytoplasm"/>
    <property type="evidence" value="ECO:0007669"/>
    <property type="project" value="TreeGrafter"/>
</dbReference>
<dbReference type="SUPFAM" id="SSF55729">
    <property type="entry name" value="Acyl-CoA N-acyltransferases (Nat)"/>
    <property type="match status" value="1"/>
</dbReference>
<dbReference type="Pfam" id="PF13302">
    <property type="entry name" value="Acetyltransf_3"/>
    <property type="match status" value="1"/>
</dbReference>
<organism evidence="2 3">
    <name type="scientific">Streptomyces populi</name>
    <dbReference type="NCBI Taxonomy" id="2058924"/>
    <lineage>
        <taxon>Bacteria</taxon>
        <taxon>Bacillati</taxon>
        <taxon>Actinomycetota</taxon>
        <taxon>Actinomycetes</taxon>
        <taxon>Kitasatosporales</taxon>
        <taxon>Streptomycetaceae</taxon>
        <taxon>Streptomyces</taxon>
    </lineage>
</organism>
<sequence>MTDTGGDQVEEAVASCATLLRAAAGRDWDGARAGRLEWSCRRTAEHIADDLIAYAGRLAARATTAYVPFEIKLDEGTGVAGVIDVIEAAGRLLSATVRTTPREVRAFHPYPFRSANREGFAAMGVTEVLLHTHDIAEGLGLPYEPPAELCAWALARIFPHVRPEPDAPWSTLLWATGRGALPGREPLTEWRWSNNLVIGTERLTLQGVTPAAAADLRAGGTGGFEWIEGGPFHGTREAAGSVVNSYEKGVHRPEWGMFVLVRREDGLAVGAIGFHGVPDEEGRAEVGYDLAENARGRGYATEALCALAESSLARDDVKLLFAAIERENAPSQRVVARAGFTRAGEDVEKAARELHGMDESLRLYSREA</sequence>
<dbReference type="PANTHER" id="PTHR43441">
    <property type="entry name" value="RIBOSOMAL-PROTEIN-SERINE ACETYLTRANSFERASE"/>
    <property type="match status" value="1"/>
</dbReference>
<dbReference type="AlphaFoldDB" id="A0A2I0SMF4"/>
<keyword evidence="3" id="KW-1185">Reference proteome</keyword>
<proteinExistence type="predicted"/>
<comment type="caution">
    <text evidence="2">The sequence shown here is derived from an EMBL/GenBank/DDBJ whole genome shotgun (WGS) entry which is preliminary data.</text>
</comment>
<dbReference type="EMBL" id="PJOS01000039">
    <property type="protein sequence ID" value="PKT71101.1"/>
    <property type="molecule type" value="Genomic_DNA"/>
</dbReference>
<accession>A0A2I0SMF4</accession>
<dbReference type="RefSeq" id="WP_103551002.1">
    <property type="nucleotide sequence ID" value="NZ_KZ626878.1"/>
</dbReference>
<dbReference type="OrthoDB" id="4453346at2"/>
<dbReference type="InterPro" id="IPR051908">
    <property type="entry name" value="Ribosomal_N-acetyltransferase"/>
</dbReference>
<reference evidence="2 3" key="1">
    <citation type="submission" date="2017-12" db="EMBL/GenBank/DDBJ databases">
        <title>Streptomyces populusis sp. nov., a novel endophytic actinobacterium isolated from stems of Populus adenopoda Maxim.</title>
        <authorList>
            <person name="Wang Z."/>
        </authorList>
    </citation>
    <scope>NUCLEOTIDE SEQUENCE [LARGE SCALE GENOMIC DNA]</scope>
    <source>
        <strain evidence="2 3">A249</strain>
    </source>
</reference>
<evidence type="ECO:0000313" key="3">
    <source>
        <dbReference type="Proteomes" id="UP000236178"/>
    </source>
</evidence>
<evidence type="ECO:0000313" key="2">
    <source>
        <dbReference type="EMBL" id="PKT71101.1"/>
    </source>
</evidence>
<name>A0A2I0SMF4_9ACTN</name>
<dbReference type="PROSITE" id="PS51186">
    <property type="entry name" value="GNAT"/>
    <property type="match status" value="1"/>
</dbReference>
<dbReference type="InterPro" id="IPR000182">
    <property type="entry name" value="GNAT_dom"/>
</dbReference>
<dbReference type="Proteomes" id="UP000236178">
    <property type="component" value="Unassembled WGS sequence"/>
</dbReference>
<dbReference type="Gene3D" id="3.40.630.30">
    <property type="match status" value="1"/>
</dbReference>
<keyword evidence="2" id="KW-0808">Transferase</keyword>